<evidence type="ECO:0000256" key="10">
    <source>
        <dbReference type="ARBA" id="ARBA00023136"/>
    </source>
</evidence>
<dbReference type="SUPFAM" id="SSF52540">
    <property type="entry name" value="P-loop containing nucleoside triphosphate hydrolases"/>
    <property type="match status" value="1"/>
</dbReference>
<proteinExistence type="inferred from homology"/>
<dbReference type="CDD" id="cd03255">
    <property type="entry name" value="ABC_MJ0796_LolCDE_FtsE"/>
    <property type="match status" value="1"/>
</dbReference>
<keyword evidence="7" id="KW-0067">ATP-binding</keyword>
<dbReference type="Pfam" id="PF00005">
    <property type="entry name" value="ABC_tran"/>
    <property type="match status" value="1"/>
</dbReference>
<feature type="transmembrane region" description="Helical" evidence="13">
    <location>
        <begin position="521"/>
        <end position="546"/>
    </location>
</feature>
<evidence type="ECO:0000259" key="14">
    <source>
        <dbReference type="PROSITE" id="PS50893"/>
    </source>
</evidence>
<dbReference type="InterPro" id="IPR017911">
    <property type="entry name" value="MacB-like_ATP-bd"/>
</dbReference>
<dbReference type="InterPro" id="IPR003838">
    <property type="entry name" value="ABC3_permease_C"/>
</dbReference>
<evidence type="ECO:0000256" key="3">
    <source>
        <dbReference type="ARBA" id="ARBA00022475"/>
    </source>
</evidence>
<gene>
    <name evidence="15" type="ORF">ACFFHK_00610</name>
</gene>
<dbReference type="InterPro" id="IPR017871">
    <property type="entry name" value="ABC_transporter-like_CS"/>
</dbReference>
<evidence type="ECO:0000256" key="12">
    <source>
        <dbReference type="ARBA" id="ARBA00041199"/>
    </source>
</evidence>
<evidence type="ECO:0000256" key="13">
    <source>
        <dbReference type="SAM" id="Phobius"/>
    </source>
</evidence>
<keyword evidence="5 13" id="KW-0812">Transmembrane</keyword>
<dbReference type="InterPro" id="IPR027417">
    <property type="entry name" value="P-loop_NTPase"/>
</dbReference>
<dbReference type="InterPro" id="IPR050250">
    <property type="entry name" value="Macrolide_Exporter_MacB"/>
</dbReference>
<keyword evidence="2" id="KW-0813">Transport</keyword>
<keyword evidence="10 13" id="KW-0472">Membrane</keyword>
<dbReference type="Proteomes" id="UP001589767">
    <property type="component" value="Unassembled WGS sequence"/>
</dbReference>
<name>A0ABV6GXW5_9PAST</name>
<keyword evidence="4" id="KW-0997">Cell inner membrane</keyword>
<keyword evidence="9 13" id="KW-1133">Transmembrane helix</keyword>
<comment type="subcellular location">
    <subcellularLocation>
        <location evidence="1">Cell inner membrane</location>
        <topology evidence="1">Multi-pass membrane protein</topology>
    </subcellularLocation>
</comment>
<evidence type="ECO:0000313" key="16">
    <source>
        <dbReference type="Proteomes" id="UP001589767"/>
    </source>
</evidence>
<feature type="domain" description="ABC transporter" evidence="14">
    <location>
        <begin position="5"/>
        <end position="243"/>
    </location>
</feature>
<evidence type="ECO:0000256" key="6">
    <source>
        <dbReference type="ARBA" id="ARBA00022741"/>
    </source>
</evidence>
<comment type="caution">
    <text evidence="15">The sequence shown here is derived from an EMBL/GenBank/DDBJ whole genome shotgun (WGS) entry which is preliminary data.</text>
</comment>
<dbReference type="PROSITE" id="PS00211">
    <property type="entry name" value="ABC_TRANSPORTER_1"/>
    <property type="match status" value="1"/>
</dbReference>
<dbReference type="SMART" id="SM00382">
    <property type="entry name" value="AAA"/>
    <property type="match status" value="1"/>
</dbReference>
<dbReference type="EMBL" id="JBHLWB010000001">
    <property type="protein sequence ID" value="MFC0308211.1"/>
    <property type="molecule type" value="Genomic_DNA"/>
</dbReference>
<evidence type="ECO:0000313" key="15">
    <source>
        <dbReference type="EMBL" id="MFC0308211.1"/>
    </source>
</evidence>
<dbReference type="InterPro" id="IPR003439">
    <property type="entry name" value="ABC_transporter-like_ATP-bd"/>
</dbReference>
<dbReference type="RefSeq" id="WP_382367754.1">
    <property type="nucleotide sequence ID" value="NZ_JBHLWB010000001.1"/>
</dbReference>
<dbReference type="Gene3D" id="3.40.50.300">
    <property type="entry name" value="P-loop containing nucleotide triphosphate hydrolases"/>
    <property type="match status" value="1"/>
</dbReference>
<dbReference type="InterPro" id="IPR025857">
    <property type="entry name" value="MacB_PCD"/>
</dbReference>
<evidence type="ECO:0000256" key="2">
    <source>
        <dbReference type="ARBA" id="ARBA00022448"/>
    </source>
</evidence>
<organism evidence="15 16">
    <name type="scientific">Gallibacterium trehalosifermentans</name>
    <dbReference type="NCBI Taxonomy" id="516935"/>
    <lineage>
        <taxon>Bacteria</taxon>
        <taxon>Pseudomonadati</taxon>
        <taxon>Pseudomonadota</taxon>
        <taxon>Gammaproteobacteria</taxon>
        <taxon>Pasteurellales</taxon>
        <taxon>Pasteurellaceae</taxon>
        <taxon>Gallibacterium</taxon>
    </lineage>
</organism>
<dbReference type="InterPro" id="IPR003593">
    <property type="entry name" value="AAA+_ATPase"/>
</dbReference>
<keyword evidence="8" id="KW-1278">Translocase</keyword>
<evidence type="ECO:0000256" key="7">
    <source>
        <dbReference type="ARBA" id="ARBA00022840"/>
    </source>
</evidence>
<comment type="similarity">
    <text evidence="11">Belongs to the ABC transporter superfamily. Macrolide exporter (TC 3.A.1.122) family.</text>
</comment>
<reference evidence="15 16" key="1">
    <citation type="submission" date="2024-09" db="EMBL/GenBank/DDBJ databases">
        <authorList>
            <person name="Sun Q."/>
            <person name="Mori K."/>
        </authorList>
    </citation>
    <scope>NUCLEOTIDE SEQUENCE [LARGE SCALE GENOMIC DNA]</scope>
    <source>
        <strain evidence="15 16">CCM 7539</strain>
    </source>
</reference>
<dbReference type="Pfam" id="PF02687">
    <property type="entry name" value="FtsX"/>
    <property type="match status" value="1"/>
</dbReference>
<evidence type="ECO:0000256" key="11">
    <source>
        <dbReference type="ARBA" id="ARBA00038388"/>
    </source>
</evidence>
<feature type="transmembrane region" description="Helical" evidence="13">
    <location>
        <begin position="272"/>
        <end position="292"/>
    </location>
</feature>
<accession>A0ABV6GXW5</accession>
<feature type="transmembrane region" description="Helical" evidence="13">
    <location>
        <begin position="566"/>
        <end position="599"/>
    </location>
</feature>
<evidence type="ECO:0000256" key="1">
    <source>
        <dbReference type="ARBA" id="ARBA00004429"/>
    </source>
</evidence>
<evidence type="ECO:0000256" key="4">
    <source>
        <dbReference type="ARBA" id="ARBA00022519"/>
    </source>
</evidence>
<feature type="transmembrane region" description="Helical" evidence="13">
    <location>
        <begin position="605"/>
        <end position="629"/>
    </location>
</feature>
<dbReference type="PANTHER" id="PTHR30572">
    <property type="entry name" value="MEMBRANE COMPONENT OF TRANSPORTER-RELATED"/>
    <property type="match status" value="1"/>
</dbReference>
<dbReference type="PROSITE" id="PS50893">
    <property type="entry name" value="ABC_TRANSPORTER_2"/>
    <property type="match status" value="1"/>
</dbReference>
<keyword evidence="16" id="KW-1185">Reference proteome</keyword>
<dbReference type="Pfam" id="PF12704">
    <property type="entry name" value="MacB_PCD"/>
    <property type="match status" value="1"/>
</dbReference>
<evidence type="ECO:0000256" key="8">
    <source>
        <dbReference type="ARBA" id="ARBA00022967"/>
    </source>
</evidence>
<keyword evidence="3" id="KW-1003">Cell membrane</keyword>
<dbReference type="PANTHER" id="PTHR30572:SF14">
    <property type="entry name" value="MACROLIDE EXPORT ATP-BINDING_PERMEASE PROTEIN MACB"/>
    <property type="match status" value="1"/>
</dbReference>
<evidence type="ECO:0000256" key="5">
    <source>
        <dbReference type="ARBA" id="ARBA00022692"/>
    </source>
</evidence>
<keyword evidence="6" id="KW-0547">Nucleotide-binding</keyword>
<sequence length="646" mass="70704">MQNIIEIKDLNKYFGEGENRVHILKNINLAIQQGDFIAIIGTSGSGKSTLMNIIGCLDTPTDGSYLMTGQETARLSADKLSELRQQRFGFIFQRYNLLPTLNAQENVALPAVYTGMNKAQRLQRAAQLLAKLGLANKMENRPNQLSGGQQQRVSIARALMNGGDIILADEPTGALDSKSGAMVMDILQQLHQEGHTIILVTHDQHIAQFASRIIEIKDGEIIRDHRQKHHFQQKAISQSKTNNRGFSFYRDQFIEALHMSVKAVISHKLRSLLTMLGIIIGITSVVCVVALGNGSQQKVLQNINSLGTNTMDIFNGTGFGDRRAESMQNLTVADSEALMKQPYIESVTPNSSVSGTLTYRNNAFTAQVRGVSEQYFNVKGIYSSAGTLFTAQDVRLNQSVAIIDQNTQQRIFKGMNPLGQIIMINKKPLTIIGVVNTANVMGINSENLNIWIPYTTAMNKISGEKKISSITVKVSEGITTSAAEKNVTALLLSRHGKKDFFIFNTDTIKQTIESTTNTMKLLISSIALISLIVGGIGVMNIMLVSVTERTKEIGVRMAIGAKQHNILQQFLIEAVLVCLVGGIIGIVLSGIIGVLFNQFMTDFTMLFSTFSIVIAVLCSTFIGIVFGYIPAQNAAKLNPITALSQE</sequence>
<protein>
    <recommendedName>
        <fullName evidence="12">Pyoverdine export ATP-binding/permease protein PvdT</fullName>
    </recommendedName>
</protein>
<evidence type="ECO:0000256" key="9">
    <source>
        <dbReference type="ARBA" id="ARBA00022989"/>
    </source>
</evidence>